<dbReference type="OMA" id="IHDNIRF"/>
<proteinExistence type="predicted"/>
<dbReference type="GeneID" id="25274094"/>
<gene>
    <name evidence="3" type="ORF">EAH_00060240</name>
</gene>
<reference evidence="3" key="1">
    <citation type="submission" date="2013-10" db="EMBL/GenBank/DDBJ databases">
        <title>Genomic analysis of the causative agents of coccidiosis in chickens.</title>
        <authorList>
            <person name="Reid A.J."/>
            <person name="Blake D."/>
            <person name="Billington K."/>
            <person name="Browne H."/>
            <person name="Dunn M."/>
            <person name="Hung S."/>
            <person name="Kawahara F."/>
            <person name="Miranda-Saavedra D."/>
            <person name="Mourier T."/>
            <person name="Nagra H."/>
            <person name="Otto T.D."/>
            <person name="Rawlings N."/>
            <person name="Sanchez A."/>
            <person name="Sanders M."/>
            <person name="Subramaniam C."/>
            <person name="Tay Y."/>
            <person name="Dear P."/>
            <person name="Doerig C."/>
            <person name="Gruber A."/>
            <person name="Parkinson J."/>
            <person name="Shirley M."/>
            <person name="Wan K.L."/>
            <person name="Berriman M."/>
            <person name="Tomley F."/>
            <person name="Pain A."/>
        </authorList>
    </citation>
    <scope>NUCLEOTIDE SEQUENCE</scope>
    <source>
        <strain evidence="3">Houghton</strain>
    </source>
</reference>
<organism evidence="3 4">
    <name type="scientific">Eimeria acervulina</name>
    <name type="common">Coccidian parasite</name>
    <dbReference type="NCBI Taxonomy" id="5801"/>
    <lineage>
        <taxon>Eukaryota</taxon>
        <taxon>Sar</taxon>
        <taxon>Alveolata</taxon>
        <taxon>Apicomplexa</taxon>
        <taxon>Conoidasida</taxon>
        <taxon>Coccidia</taxon>
        <taxon>Eucoccidiorida</taxon>
        <taxon>Eimeriorina</taxon>
        <taxon>Eimeriidae</taxon>
        <taxon>Eimeria</taxon>
    </lineage>
</organism>
<dbReference type="Proteomes" id="UP000018050">
    <property type="component" value="Unassembled WGS sequence"/>
</dbReference>
<evidence type="ECO:0000256" key="1">
    <source>
        <dbReference type="SAM" id="Coils"/>
    </source>
</evidence>
<dbReference type="AlphaFoldDB" id="U6GA88"/>
<evidence type="ECO:0000313" key="4">
    <source>
        <dbReference type="Proteomes" id="UP000018050"/>
    </source>
</evidence>
<feature type="coiled-coil region" evidence="1">
    <location>
        <begin position="77"/>
        <end position="104"/>
    </location>
</feature>
<feature type="region of interest" description="Disordered" evidence="2">
    <location>
        <begin position="189"/>
        <end position="208"/>
    </location>
</feature>
<keyword evidence="4" id="KW-1185">Reference proteome</keyword>
<dbReference type="OrthoDB" id="378649at2759"/>
<accession>U6GA88</accession>
<evidence type="ECO:0000313" key="3">
    <source>
        <dbReference type="EMBL" id="CDI77020.1"/>
    </source>
</evidence>
<dbReference type="Pfam" id="PF04417">
    <property type="entry name" value="DUF501"/>
    <property type="match status" value="1"/>
</dbReference>
<dbReference type="VEuPathDB" id="ToxoDB:EAH_00060240"/>
<keyword evidence="1" id="KW-0175">Coiled coil</keyword>
<evidence type="ECO:0000256" key="2">
    <source>
        <dbReference type="SAM" id="MobiDB-lite"/>
    </source>
</evidence>
<dbReference type="EMBL" id="HG670521">
    <property type="protein sequence ID" value="CDI77020.1"/>
    <property type="molecule type" value="Genomic_DNA"/>
</dbReference>
<dbReference type="RefSeq" id="XP_013252551.1">
    <property type="nucleotide sequence ID" value="XM_013397097.1"/>
</dbReference>
<name>U6GA88_EIMAC</name>
<protein>
    <submittedName>
        <fullName evidence="3">Uncharacterized protein</fullName>
    </submittedName>
</protein>
<reference evidence="3" key="2">
    <citation type="submission" date="2013-10" db="EMBL/GenBank/DDBJ databases">
        <authorList>
            <person name="Aslett M."/>
        </authorList>
    </citation>
    <scope>NUCLEOTIDE SEQUENCE</scope>
    <source>
        <strain evidence="3">Houghton</strain>
    </source>
</reference>
<sequence length="482" mass="54887">MEEKQNVVLFPSLLRLDSLCRYLLQEEQQKQTEEENNDDKEWFSNNLWRQTLLPSAFQALAEAIVEEKGELKRKLDLNKCRESSDKLRERLQDAALKMKTHSNQTNDTLIHLSCDLVSLAVGIPLSPQRAANLPLNALKKEYTCNPNDAFNAFEAAQSILELPKDEVISFIAKQNGRFPLGLLSVARGRRVREEERSPSGPLEGNNKTDETAAYQHATEKIDYIPQVLMVSPFWIAEPCDKRKKAGAMSVQNAQKRVVESLKKLQSLNTWNENTQESKQGLKPIMESFTPFPTTFWLCNDRLGAQISEIELTGWMKKVESSQLIEDPELQLKVIHDNIRFIALRWLLIPKFLLVHFYTSNRRCAECSVHTPEGPLIPSVSANDTIEALKSGKSDTAEGEEHFNAVEELNTPRDLNKNNCNRCSVCPCRICKLMQCHRLRGMGGLLNFCRLRCLHMQYAYHLVCPTTVGNMMDLSFKVHAAVE</sequence>
<dbReference type="InterPro" id="IPR007511">
    <property type="entry name" value="DUF501"/>
</dbReference>